<dbReference type="RefSeq" id="WP_133289044.1">
    <property type="nucleotide sequence ID" value="NZ_SMSJ01000014.1"/>
</dbReference>
<feature type="chain" id="PRO_5020269581" description="Lipoprotein" evidence="1">
    <location>
        <begin position="24"/>
        <end position="162"/>
    </location>
</feature>
<evidence type="ECO:0000256" key="1">
    <source>
        <dbReference type="SAM" id="SignalP"/>
    </source>
</evidence>
<evidence type="ECO:0008006" key="4">
    <source>
        <dbReference type="Google" id="ProtNLM"/>
    </source>
</evidence>
<sequence>MTRRPAPGWAAALLPLLFLGACAAPDLRGRPLAAVLEASASAPRLASCLAEEYAGGPFRLEVDTVGTGIRITALGMPGSLAPWRRRPRFEIEVAEAGRGTAEVVLRTVPTLLGPEAEVDRLRRRVAACADAPSGAAFRSIAGARRAGLHVLPVALGRRHSIA</sequence>
<dbReference type="AlphaFoldDB" id="A0A4R5QGP9"/>
<keyword evidence="1" id="KW-0732">Signal</keyword>
<feature type="signal peptide" evidence="1">
    <location>
        <begin position="1"/>
        <end position="23"/>
    </location>
</feature>
<evidence type="ECO:0000313" key="2">
    <source>
        <dbReference type="EMBL" id="TDH62103.1"/>
    </source>
</evidence>
<dbReference type="OrthoDB" id="9847170at2"/>
<keyword evidence="3" id="KW-1185">Reference proteome</keyword>
<accession>A0A4R5QGP9</accession>
<evidence type="ECO:0000313" key="3">
    <source>
        <dbReference type="Proteomes" id="UP000295096"/>
    </source>
</evidence>
<proteinExistence type="predicted"/>
<reference evidence="2 3" key="1">
    <citation type="journal article" date="2016" name="J. Microbiol.">
        <title>Dankookia rubra gen. nov., sp. nov., an alphaproteobacterium isolated from sediment of a shallow stream.</title>
        <authorList>
            <person name="Kim W.H."/>
            <person name="Kim D.H."/>
            <person name="Kang K."/>
            <person name="Ahn T.Y."/>
        </authorList>
    </citation>
    <scope>NUCLEOTIDE SEQUENCE [LARGE SCALE GENOMIC DNA]</scope>
    <source>
        <strain evidence="2 3">JCM30602</strain>
    </source>
</reference>
<organism evidence="2 3">
    <name type="scientific">Dankookia rubra</name>
    <dbReference type="NCBI Taxonomy" id="1442381"/>
    <lineage>
        <taxon>Bacteria</taxon>
        <taxon>Pseudomonadati</taxon>
        <taxon>Pseudomonadota</taxon>
        <taxon>Alphaproteobacteria</taxon>
        <taxon>Acetobacterales</taxon>
        <taxon>Roseomonadaceae</taxon>
        <taxon>Dankookia</taxon>
    </lineage>
</organism>
<name>A0A4R5QGP9_9PROT</name>
<comment type="caution">
    <text evidence="2">The sequence shown here is derived from an EMBL/GenBank/DDBJ whole genome shotgun (WGS) entry which is preliminary data.</text>
</comment>
<gene>
    <name evidence="2" type="ORF">E2C06_13035</name>
</gene>
<dbReference type="EMBL" id="SMSJ01000014">
    <property type="protein sequence ID" value="TDH62103.1"/>
    <property type="molecule type" value="Genomic_DNA"/>
</dbReference>
<protein>
    <recommendedName>
        <fullName evidence="4">Lipoprotein</fullName>
    </recommendedName>
</protein>
<dbReference type="PROSITE" id="PS51257">
    <property type="entry name" value="PROKAR_LIPOPROTEIN"/>
    <property type="match status" value="1"/>
</dbReference>
<dbReference type="Proteomes" id="UP000295096">
    <property type="component" value="Unassembled WGS sequence"/>
</dbReference>